<feature type="transmembrane region" description="Helical" evidence="2">
    <location>
        <begin position="12"/>
        <end position="34"/>
    </location>
</feature>
<protein>
    <submittedName>
        <fullName evidence="3">Uncharacterized protein</fullName>
    </submittedName>
</protein>
<dbReference type="OrthoDB" id="10522552at2759"/>
<evidence type="ECO:0000313" key="4">
    <source>
        <dbReference type="Proteomes" id="UP000799764"/>
    </source>
</evidence>
<proteinExistence type="predicted"/>
<keyword evidence="4" id="KW-1185">Reference proteome</keyword>
<dbReference type="Proteomes" id="UP000799764">
    <property type="component" value="Unassembled WGS sequence"/>
</dbReference>
<organism evidence="3 4">
    <name type="scientific">Karstenula rhodostoma CBS 690.94</name>
    <dbReference type="NCBI Taxonomy" id="1392251"/>
    <lineage>
        <taxon>Eukaryota</taxon>
        <taxon>Fungi</taxon>
        <taxon>Dikarya</taxon>
        <taxon>Ascomycota</taxon>
        <taxon>Pezizomycotina</taxon>
        <taxon>Dothideomycetes</taxon>
        <taxon>Pleosporomycetidae</taxon>
        <taxon>Pleosporales</taxon>
        <taxon>Massarineae</taxon>
        <taxon>Didymosphaeriaceae</taxon>
        <taxon>Karstenula</taxon>
    </lineage>
</organism>
<keyword evidence="2" id="KW-0472">Membrane</keyword>
<feature type="transmembrane region" description="Helical" evidence="2">
    <location>
        <begin position="92"/>
        <end position="112"/>
    </location>
</feature>
<sequence length="213" mass="23106">MAIHPSMGAQLAQTILLIRLSAGMSLTPPLLLLLTQMVLQYRMPCCPHRIKFRSSGQYLFTVLLSTVLMAVTPSPTLSPGTTQLSAPSRLGIGLGVGVGGALVLAVIGYMFLRRRIRKRNSLRGNTYTDKPELDGQVNSNVTNAHEVQDDQIHEIMSGTVEPVEIDRSRQIHEIEDTGAPVEAHTTSNVPEMEAAHGRTEIGTASTSDDQNHS</sequence>
<dbReference type="AlphaFoldDB" id="A0A9P4PYN5"/>
<accession>A0A9P4PYN5</accession>
<reference evidence="3" key="1">
    <citation type="journal article" date="2020" name="Stud. Mycol.">
        <title>101 Dothideomycetes genomes: a test case for predicting lifestyles and emergence of pathogens.</title>
        <authorList>
            <person name="Haridas S."/>
            <person name="Albert R."/>
            <person name="Binder M."/>
            <person name="Bloem J."/>
            <person name="Labutti K."/>
            <person name="Salamov A."/>
            <person name="Andreopoulos B."/>
            <person name="Baker S."/>
            <person name="Barry K."/>
            <person name="Bills G."/>
            <person name="Bluhm B."/>
            <person name="Cannon C."/>
            <person name="Castanera R."/>
            <person name="Culley D."/>
            <person name="Daum C."/>
            <person name="Ezra D."/>
            <person name="Gonzalez J."/>
            <person name="Henrissat B."/>
            <person name="Kuo A."/>
            <person name="Liang C."/>
            <person name="Lipzen A."/>
            <person name="Lutzoni F."/>
            <person name="Magnuson J."/>
            <person name="Mondo S."/>
            <person name="Nolan M."/>
            <person name="Ohm R."/>
            <person name="Pangilinan J."/>
            <person name="Park H.-J."/>
            <person name="Ramirez L."/>
            <person name="Alfaro M."/>
            <person name="Sun H."/>
            <person name="Tritt A."/>
            <person name="Yoshinaga Y."/>
            <person name="Zwiers L.-H."/>
            <person name="Turgeon B."/>
            <person name="Goodwin S."/>
            <person name="Spatafora J."/>
            <person name="Crous P."/>
            <person name="Grigoriev I."/>
        </authorList>
    </citation>
    <scope>NUCLEOTIDE SEQUENCE</scope>
    <source>
        <strain evidence="3">CBS 690.94</strain>
    </source>
</reference>
<feature type="region of interest" description="Disordered" evidence="1">
    <location>
        <begin position="173"/>
        <end position="213"/>
    </location>
</feature>
<evidence type="ECO:0000256" key="1">
    <source>
        <dbReference type="SAM" id="MobiDB-lite"/>
    </source>
</evidence>
<comment type="caution">
    <text evidence="3">The sequence shown here is derived from an EMBL/GenBank/DDBJ whole genome shotgun (WGS) entry which is preliminary data.</text>
</comment>
<keyword evidence="2" id="KW-1133">Transmembrane helix</keyword>
<evidence type="ECO:0000313" key="3">
    <source>
        <dbReference type="EMBL" id="KAF2451723.1"/>
    </source>
</evidence>
<keyword evidence="2" id="KW-0812">Transmembrane</keyword>
<name>A0A9P4PYN5_9PLEO</name>
<feature type="compositionally biased region" description="Polar residues" evidence="1">
    <location>
        <begin position="202"/>
        <end position="213"/>
    </location>
</feature>
<feature type="transmembrane region" description="Helical" evidence="2">
    <location>
        <begin position="55"/>
        <end position="72"/>
    </location>
</feature>
<evidence type="ECO:0000256" key="2">
    <source>
        <dbReference type="SAM" id="Phobius"/>
    </source>
</evidence>
<dbReference type="EMBL" id="MU001492">
    <property type="protein sequence ID" value="KAF2451723.1"/>
    <property type="molecule type" value="Genomic_DNA"/>
</dbReference>
<gene>
    <name evidence="3" type="ORF">P171DRAFT_438408</name>
</gene>